<evidence type="ECO:0000313" key="1">
    <source>
        <dbReference type="EMBL" id="RDW82905.1"/>
    </source>
</evidence>
<name>A0A3D8S972_9HELO</name>
<organism evidence="1 2">
    <name type="scientific">Coleophoma crateriformis</name>
    <dbReference type="NCBI Taxonomy" id="565419"/>
    <lineage>
        <taxon>Eukaryota</taxon>
        <taxon>Fungi</taxon>
        <taxon>Dikarya</taxon>
        <taxon>Ascomycota</taxon>
        <taxon>Pezizomycotina</taxon>
        <taxon>Leotiomycetes</taxon>
        <taxon>Helotiales</taxon>
        <taxon>Dermateaceae</taxon>
        <taxon>Coleophoma</taxon>
    </lineage>
</organism>
<sequence>MSLGHLRNFSWDEKENAGTIGSVGLQSSHAWEELVTKSGASDKLRSSEAVQSPTAMKSLDTNYILPQVQAAPFLNHPPFPHSLSLEARSSPSHRLIFNEARASGLYPTLTAMFQRLYKIPYAF</sequence>
<dbReference type="AlphaFoldDB" id="A0A3D8S972"/>
<proteinExistence type="predicted"/>
<dbReference type="Proteomes" id="UP000256328">
    <property type="component" value="Unassembled WGS sequence"/>
</dbReference>
<protein>
    <submittedName>
        <fullName evidence="1">Uncharacterized protein</fullName>
    </submittedName>
</protein>
<reference evidence="1 2" key="1">
    <citation type="journal article" date="2018" name="IMA Fungus">
        <title>IMA Genome-F 9: Draft genome sequence of Annulohypoxylon stygium, Aspergillus mulundensis, Berkeleyomyces basicola (syn. Thielaviopsis basicola), Ceratocystis smalleyi, two Cercospora beticola strains, Coleophoma cylindrospora, Fusarium fracticaudum, Phialophora cf. hyalina, and Morchella septimelata.</title>
        <authorList>
            <person name="Wingfield B.D."/>
            <person name="Bills G.F."/>
            <person name="Dong Y."/>
            <person name="Huang W."/>
            <person name="Nel W.J."/>
            <person name="Swalarsk-Parry B.S."/>
            <person name="Vaghefi N."/>
            <person name="Wilken P.M."/>
            <person name="An Z."/>
            <person name="de Beer Z.W."/>
            <person name="De Vos L."/>
            <person name="Chen L."/>
            <person name="Duong T.A."/>
            <person name="Gao Y."/>
            <person name="Hammerbacher A."/>
            <person name="Kikkert J.R."/>
            <person name="Li Y."/>
            <person name="Li H."/>
            <person name="Li K."/>
            <person name="Li Q."/>
            <person name="Liu X."/>
            <person name="Ma X."/>
            <person name="Naidoo K."/>
            <person name="Pethybridge S.J."/>
            <person name="Sun J."/>
            <person name="Steenkamp E.T."/>
            <person name="van der Nest M.A."/>
            <person name="van Wyk S."/>
            <person name="Wingfield M.J."/>
            <person name="Xiong C."/>
            <person name="Yue Q."/>
            <person name="Zhang X."/>
        </authorList>
    </citation>
    <scope>NUCLEOTIDE SEQUENCE [LARGE SCALE GENOMIC DNA]</scope>
    <source>
        <strain evidence="1 2">BP5796</strain>
    </source>
</reference>
<gene>
    <name evidence="1" type="ORF">BP5796_04396</name>
</gene>
<dbReference type="EMBL" id="PDLN01000006">
    <property type="protein sequence ID" value="RDW82905.1"/>
    <property type="molecule type" value="Genomic_DNA"/>
</dbReference>
<accession>A0A3D8S972</accession>
<comment type="caution">
    <text evidence="1">The sequence shown here is derived from an EMBL/GenBank/DDBJ whole genome shotgun (WGS) entry which is preliminary data.</text>
</comment>
<evidence type="ECO:0000313" key="2">
    <source>
        <dbReference type="Proteomes" id="UP000256328"/>
    </source>
</evidence>
<keyword evidence="2" id="KW-1185">Reference proteome</keyword>